<evidence type="ECO:0000256" key="1">
    <source>
        <dbReference type="SAM" id="MobiDB-lite"/>
    </source>
</evidence>
<feature type="compositionally biased region" description="Polar residues" evidence="1">
    <location>
        <begin position="10"/>
        <end position="20"/>
    </location>
</feature>
<accession>A0A9W8E0I7</accession>
<protein>
    <submittedName>
        <fullName evidence="2">Uncharacterized protein</fullName>
    </submittedName>
</protein>
<feature type="region of interest" description="Disordered" evidence="1">
    <location>
        <begin position="1"/>
        <end position="53"/>
    </location>
</feature>
<reference evidence="2" key="1">
    <citation type="submission" date="2022-07" db="EMBL/GenBank/DDBJ databases">
        <title>Phylogenomic reconstructions and comparative analyses of Kickxellomycotina fungi.</title>
        <authorList>
            <person name="Reynolds N.K."/>
            <person name="Stajich J.E."/>
            <person name="Barry K."/>
            <person name="Grigoriev I.V."/>
            <person name="Crous P."/>
            <person name="Smith M.E."/>
        </authorList>
    </citation>
    <scope>NUCLEOTIDE SEQUENCE</scope>
    <source>
        <strain evidence="2">RSA 1196</strain>
    </source>
</reference>
<name>A0A9W8E0I7_9FUNG</name>
<dbReference type="AlphaFoldDB" id="A0A9W8E0I7"/>
<keyword evidence="3" id="KW-1185">Reference proteome</keyword>
<organism evidence="2 3">
    <name type="scientific">Dispira parvispora</name>
    <dbReference type="NCBI Taxonomy" id="1520584"/>
    <lineage>
        <taxon>Eukaryota</taxon>
        <taxon>Fungi</taxon>
        <taxon>Fungi incertae sedis</taxon>
        <taxon>Zoopagomycota</taxon>
        <taxon>Kickxellomycotina</taxon>
        <taxon>Dimargaritomycetes</taxon>
        <taxon>Dimargaritales</taxon>
        <taxon>Dimargaritaceae</taxon>
        <taxon>Dispira</taxon>
    </lineage>
</organism>
<sequence length="98" mass="10241">RHPHHPHHATSLSLKSSSPTVPADLPATVPSQASPPPSCSIGLSPTSITSSHSDDEGIAPAVFTCVVGNAHIKAQYHAVDTHTVVECLQNLVKESPPR</sequence>
<gene>
    <name evidence="2" type="ORF">IWQ62_005968</name>
</gene>
<dbReference type="EMBL" id="JANBPY010002843">
    <property type="protein sequence ID" value="KAJ1953537.1"/>
    <property type="molecule type" value="Genomic_DNA"/>
</dbReference>
<feature type="non-terminal residue" evidence="2">
    <location>
        <position position="1"/>
    </location>
</feature>
<comment type="caution">
    <text evidence="2">The sequence shown here is derived from an EMBL/GenBank/DDBJ whole genome shotgun (WGS) entry which is preliminary data.</text>
</comment>
<evidence type="ECO:0000313" key="2">
    <source>
        <dbReference type="EMBL" id="KAJ1953537.1"/>
    </source>
</evidence>
<dbReference type="Proteomes" id="UP001150925">
    <property type="component" value="Unassembled WGS sequence"/>
</dbReference>
<dbReference type="OrthoDB" id="755951at2759"/>
<evidence type="ECO:0000313" key="3">
    <source>
        <dbReference type="Proteomes" id="UP001150925"/>
    </source>
</evidence>
<proteinExistence type="predicted"/>
<feature type="compositionally biased region" description="Polar residues" evidence="1">
    <location>
        <begin position="41"/>
        <end position="51"/>
    </location>
</feature>